<sequence>MENRLKTSNLLHEGQTMTLKGYYKNLPESVHPKTEFINEITKRTGVSFNTARNWVIYGMKPNNPEHISVLSEITGIPRNNLWSE</sequence>
<name>A0ABD7U3V8_BACT4</name>
<accession>A0ABD7U3V8</accession>
<dbReference type="AlphaFoldDB" id="A0ABD7U3V8"/>
<proteinExistence type="predicted"/>
<dbReference type="Proteomes" id="UP001156218">
    <property type="component" value="Chromosome"/>
</dbReference>
<dbReference type="RefSeq" id="WP_117577220.1">
    <property type="nucleotide sequence ID" value="NZ_CP083680.1"/>
</dbReference>
<evidence type="ECO:0000313" key="1">
    <source>
        <dbReference type="EMBL" id="UYU66812.1"/>
    </source>
</evidence>
<evidence type="ECO:0000313" key="2">
    <source>
        <dbReference type="Proteomes" id="UP001156218"/>
    </source>
</evidence>
<evidence type="ECO:0008006" key="3">
    <source>
        <dbReference type="Google" id="ProtNLM"/>
    </source>
</evidence>
<organism evidence="1 2">
    <name type="scientific">Bacteroides thetaiotaomicron</name>
    <dbReference type="NCBI Taxonomy" id="818"/>
    <lineage>
        <taxon>Bacteria</taxon>
        <taxon>Pseudomonadati</taxon>
        <taxon>Bacteroidota</taxon>
        <taxon>Bacteroidia</taxon>
        <taxon>Bacteroidales</taxon>
        <taxon>Bacteroidaceae</taxon>
        <taxon>Bacteroides</taxon>
    </lineage>
</organism>
<gene>
    <name evidence="1" type="ORF">KQP68_00595</name>
</gene>
<protein>
    <recommendedName>
        <fullName evidence="3">XRE family transcriptional regulator</fullName>
    </recommendedName>
</protein>
<dbReference type="EMBL" id="CP083680">
    <property type="protein sequence ID" value="UYU66812.1"/>
    <property type="molecule type" value="Genomic_DNA"/>
</dbReference>
<reference evidence="1 2" key="1">
    <citation type="submission" date="2021-06" db="EMBL/GenBank/DDBJ databases">
        <title>Interrogation of the integrated mobile genetic elements in gut-associated Bacteroides with a consensus prediction approach.</title>
        <authorList>
            <person name="Campbell D.E."/>
            <person name="Leigh J.R."/>
            <person name="Kim T."/>
            <person name="England W."/>
            <person name="Whitaker R.J."/>
            <person name="Degnan P.H."/>
        </authorList>
    </citation>
    <scope>NUCLEOTIDE SEQUENCE [LARGE SCALE GENOMIC DNA]</scope>
    <source>
        <strain evidence="1 2">WAL8669</strain>
    </source>
</reference>